<sequence>MAGFIVIVLLLVEISSGNLMRHTTALMHEVKMQWRDMNHPSLPGLEGEGLLLMDEDTGNILFSINDTERLYPASTTKILTALITLEKGNPHDLITVGKEVNLRTPGESSAGLKQGQKLRLKDLAAAMLLPSGNDAARTAARYIARLDSGHSMSPEASEVYFASLMNARAKELGAKSSHFVNPHGLHDPNHYSTAKDMAMIARAAMRNKEFRSITAEQKHTAALSHVTFTNRNKLIQSGSEYYFQGADGIKTGFTDEAGYCLVASASRQGRNLISVVLHSTAEGVWLDSSKLLDYGFKLKQ</sequence>
<keyword evidence="11" id="KW-0121">Carboxypeptidase</keyword>
<accession>A0A3S1BRV3</accession>
<evidence type="ECO:0000256" key="9">
    <source>
        <dbReference type="RuleBase" id="RU004016"/>
    </source>
</evidence>
<dbReference type="OrthoDB" id="9791132at2"/>
<keyword evidence="5" id="KW-0573">Peptidoglycan synthesis</keyword>
<proteinExistence type="inferred from homology"/>
<dbReference type="SUPFAM" id="SSF56601">
    <property type="entry name" value="beta-lactamase/transpeptidase-like"/>
    <property type="match status" value="1"/>
</dbReference>
<evidence type="ECO:0000313" key="12">
    <source>
        <dbReference type="Proteomes" id="UP000272464"/>
    </source>
</evidence>
<dbReference type="GO" id="GO:0071555">
    <property type="term" value="P:cell wall organization"/>
    <property type="evidence" value="ECO:0007669"/>
    <property type="project" value="UniProtKB-KW"/>
</dbReference>
<evidence type="ECO:0000256" key="1">
    <source>
        <dbReference type="ARBA" id="ARBA00007164"/>
    </source>
</evidence>
<feature type="domain" description="Peptidase S11 D-alanyl-D-alanine carboxypeptidase A N-terminal" evidence="10">
    <location>
        <begin position="42"/>
        <end position="279"/>
    </location>
</feature>
<evidence type="ECO:0000256" key="2">
    <source>
        <dbReference type="ARBA" id="ARBA00022729"/>
    </source>
</evidence>
<evidence type="ECO:0000256" key="7">
    <source>
        <dbReference type="PIRSR" id="PIRSR618044-1"/>
    </source>
</evidence>
<keyword evidence="4" id="KW-0133">Cell shape</keyword>
<evidence type="ECO:0000256" key="6">
    <source>
        <dbReference type="ARBA" id="ARBA00023316"/>
    </source>
</evidence>
<dbReference type="EMBL" id="RZNX01000005">
    <property type="protein sequence ID" value="RUT29928.1"/>
    <property type="molecule type" value="Genomic_DNA"/>
</dbReference>
<protein>
    <submittedName>
        <fullName evidence="11">D-alanyl-D-alanine carboxypeptidase</fullName>
    </submittedName>
</protein>
<dbReference type="PRINTS" id="PR00725">
    <property type="entry name" value="DADACBPTASE1"/>
</dbReference>
<dbReference type="Gene3D" id="3.40.710.10">
    <property type="entry name" value="DD-peptidase/beta-lactamase superfamily"/>
    <property type="match status" value="1"/>
</dbReference>
<dbReference type="InterPro" id="IPR018044">
    <property type="entry name" value="Peptidase_S11"/>
</dbReference>
<dbReference type="GO" id="GO:0009252">
    <property type="term" value="P:peptidoglycan biosynthetic process"/>
    <property type="evidence" value="ECO:0007669"/>
    <property type="project" value="UniProtKB-KW"/>
</dbReference>
<keyword evidence="11" id="KW-0645">Protease</keyword>
<feature type="binding site" evidence="8">
    <location>
        <position position="250"/>
    </location>
    <ligand>
        <name>substrate</name>
    </ligand>
</feature>
<dbReference type="Pfam" id="PF00768">
    <property type="entry name" value="Peptidase_S11"/>
    <property type="match status" value="1"/>
</dbReference>
<dbReference type="Proteomes" id="UP000272464">
    <property type="component" value="Unassembled WGS sequence"/>
</dbReference>
<dbReference type="InterPro" id="IPR001967">
    <property type="entry name" value="Peptidase_S11_N"/>
</dbReference>
<keyword evidence="6" id="KW-0961">Cell wall biogenesis/degradation</keyword>
<evidence type="ECO:0000259" key="10">
    <source>
        <dbReference type="Pfam" id="PF00768"/>
    </source>
</evidence>
<dbReference type="GO" id="GO:0006508">
    <property type="term" value="P:proteolysis"/>
    <property type="evidence" value="ECO:0007669"/>
    <property type="project" value="InterPro"/>
</dbReference>
<dbReference type="PANTHER" id="PTHR21581:SF33">
    <property type="entry name" value="D-ALANYL-D-ALANINE CARBOXYPEPTIDASE DACB"/>
    <property type="match status" value="1"/>
</dbReference>
<evidence type="ECO:0000256" key="3">
    <source>
        <dbReference type="ARBA" id="ARBA00022801"/>
    </source>
</evidence>
<reference evidence="11 12" key="1">
    <citation type="submission" date="2018-12" db="EMBL/GenBank/DDBJ databases">
        <authorList>
            <person name="Sun L."/>
            <person name="Chen Z."/>
        </authorList>
    </citation>
    <scope>NUCLEOTIDE SEQUENCE [LARGE SCALE GENOMIC DNA]</scope>
    <source>
        <strain evidence="11 12">3-5-3</strain>
    </source>
</reference>
<keyword evidence="3" id="KW-0378">Hydrolase</keyword>
<evidence type="ECO:0000313" key="11">
    <source>
        <dbReference type="EMBL" id="RUT29928.1"/>
    </source>
</evidence>
<evidence type="ECO:0000256" key="4">
    <source>
        <dbReference type="ARBA" id="ARBA00022960"/>
    </source>
</evidence>
<keyword evidence="2" id="KW-0732">Signal</keyword>
<organism evidence="11 12">
    <name type="scientific">Paenibacillus zeisoli</name>
    <dbReference type="NCBI Taxonomy" id="2496267"/>
    <lineage>
        <taxon>Bacteria</taxon>
        <taxon>Bacillati</taxon>
        <taxon>Bacillota</taxon>
        <taxon>Bacilli</taxon>
        <taxon>Bacillales</taxon>
        <taxon>Paenibacillaceae</taxon>
        <taxon>Paenibacillus</taxon>
    </lineage>
</organism>
<feature type="active site" description="Proton acceptor" evidence="7">
    <location>
        <position position="77"/>
    </location>
</feature>
<dbReference type="PANTHER" id="PTHR21581">
    <property type="entry name" value="D-ALANYL-D-ALANINE CARBOXYPEPTIDASE"/>
    <property type="match status" value="1"/>
</dbReference>
<dbReference type="InterPro" id="IPR012338">
    <property type="entry name" value="Beta-lactam/transpept-like"/>
</dbReference>
<gene>
    <name evidence="11" type="ORF">EJP77_13705</name>
</gene>
<dbReference type="GO" id="GO:0008360">
    <property type="term" value="P:regulation of cell shape"/>
    <property type="evidence" value="ECO:0007669"/>
    <property type="project" value="UniProtKB-KW"/>
</dbReference>
<comment type="caution">
    <text evidence="11">The sequence shown here is derived from an EMBL/GenBank/DDBJ whole genome shotgun (WGS) entry which is preliminary data.</text>
</comment>
<name>A0A3S1BRV3_9BACL</name>
<feature type="active site" evidence="7">
    <location>
        <position position="131"/>
    </location>
</feature>
<evidence type="ECO:0000256" key="5">
    <source>
        <dbReference type="ARBA" id="ARBA00022984"/>
    </source>
</evidence>
<dbReference type="AlphaFoldDB" id="A0A3S1BRV3"/>
<dbReference type="GO" id="GO:0009002">
    <property type="term" value="F:serine-type D-Ala-D-Ala carboxypeptidase activity"/>
    <property type="evidence" value="ECO:0007669"/>
    <property type="project" value="InterPro"/>
</dbReference>
<evidence type="ECO:0000256" key="8">
    <source>
        <dbReference type="PIRSR" id="PIRSR618044-2"/>
    </source>
</evidence>
<keyword evidence="12" id="KW-1185">Reference proteome</keyword>
<comment type="similarity">
    <text evidence="1 9">Belongs to the peptidase S11 family.</text>
</comment>
<feature type="active site" description="Acyl-ester intermediate" evidence="7">
    <location>
        <position position="74"/>
    </location>
</feature>